<dbReference type="Gene3D" id="3.30.160.60">
    <property type="entry name" value="Classic Zinc Finger"/>
    <property type="match status" value="1"/>
</dbReference>
<dbReference type="GeneID" id="87818928"/>
<organism evidence="4 5">
    <name type="scientific">Dichotomopilus funicola</name>
    <dbReference type="NCBI Taxonomy" id="1934379"/>
    <lineage>
        <taxon>Eukaryota</taxon>
        <taxon>Fungi</taxon>
        <taxon>Dikarya</taxon>
        <taxon>Ascomycota</taxon>
        <taxon>Pezizomycotina</taxon>
        <taxon>Sordariomycetes</taxon>
        <taxon>Sordariomycetidae</taxon>
        <taxon>Sordariales</taxon>
        <taxon>Chaetomiaceae</taxon>
        <taxon>Dichotomopilus</taxon>
    </lineage>
</organism>
<dbReference type="PROSITE" id="PS50157">
    <property type="entry name" value="ZINC_FINGER_C2H2_2"/>
    <property type="match status" value="1"/>
</dbReference>
<keyword evidence="1" id="KW-0479">Metal-binding</keyword>
<keyword evidence="5" id="KW-1185">Reference proteome</keyword>
<dbReference type="EMBL" id="MU853662">
    <property type="protein sequence ID" value="KAK4139463.1"/>
    <property type="molecule type" value="Genomic_DNA"/>
</dbReference>
<dbReference type="Proteomes" id="UP001302676">
    <property type="component" value="Unassembled WGS sequence"/>
</dbReference>
<reference evidence="4" key="1">
    <citation type="journal article" date="2023" name="Mol. Phylogenet. Evol.">
        <title>Genome-scale phylogeny and comparative genomics of the fungal order Sordariales.</title>
        <authorList>
            <person name="Hensen N."/>
            <person name="Bonometti L."/>
            <person name="Westerberg I."/>
            <person name="Brannstrom I.O."/>
            <person name="Guillou S."/>
            <person name="Cros-Aarteil S."/>
            <person name="Calhoun S."/>
            <person name="Haridas S."/>
            <person name="Kuo A."/>
            <person name="Mondo S."/>
            <person name="Pangilinan J."/>
            <person name="Riley R."/>
            <person name="LaButti K."/>
            <person name="Andreopoulos B."/>
            <person name="Lipzen A."/>
            <person name="Chen C."/>
            <person name="Yan M."/>
            <person name="Daum C."/>
            <person name="Ng V."/>
            <person name="Clum A."/>
            <person name="Steindorff A."/>
            <person name="Ohm R.A."/>
            <person name="Martin F."/>
            <person name="Silar P."/>
            <person name="Natvig D.O."/>
            <person name="Lalanne C."/>
            <person name="Gautier V."/>
            <person name="Ament-Velasquez S.L."/>
            <person name="Kruys A."/>
            <person name="Hutchinson M.I."/>
            <person name="Powell A.J."/>
            <person name="Barry K."/>
            <person name="Miller A.N."/>
            <person name="Grigoriev I.V."/>
            <person name="Debuchy R."/>
            <person name="Gladieux P."/>
            <person name="Hiltunen Thoren M."/>
            <person name="Johannesson H."/>
        </authorList>
    </citation>
    <scope>NUCLEOTIDE SEQUENCE</scope>
    <source>
        <strain evidence="4">CBS 141.50</strain>
    </source>
</reference>
<protein>
    <recommendedName>
        <fullName evidence="3">C2H2-type domain-containing protein</fullName>
    </recommendedName>
</protein>
<sequence length="292" mass="32033">MVSLTEDETDPSNDAFLDGGSSLETRTQPDLPFDDLTCDLDTPALQNPPFPPYPLVTPPYSQFVAPGDTYSLDNLPFLGPGNDGQTSTIYPGESPMTPVFGLSDPYIDQTAGFSGSQIDATAQAEQHTASYPPVTLDYADLNTPSFSVDPNFGLPDNLDYGAFDGEDTNCEGSGNSSPNSTPSTVTEASTKRTTESNPGTTFIPRKCGKCAQDDVYDTYKDLKFHRRNRCSSNVVTCHTCGHRVSTKHDLRRHRRAKHRDGKIVWIRCPALGCTYKSDRGDNVKRHREAKKH</sequence>
<feature type="region of interest" description="Disordered" evidence="2">
    <location>
        <begin position="1"/>
        <end position="45"/>
    </location>
</feature>
<accession>A0AAN6ZIU9</accession>
<proteinExistence type="predicted"/>
<feature type="domain" description="C2H2-type" evidence="3">
    <location>
        <begin position="235"/>
        <end position="263"/>
    </location>
</feature>
<evidence type="ECO:0000259" key="3">
    <source>
        <dbReference type="PROSITE" id="PS50157"/>
    </source>
</evidence>
<dbReference type="GO" id="GO:0008270">
    <property type="term" value="F:zinc ion binding"/>
    <property type="evidence" value="ECO:0007669"/>
    <property type="project" value="UniProtKB-KW"/>
</dbReference>
<keyword evidence="1" id="KW-0862">Zinc</keyword>
<evidence type="ECO:0000256" key="2">
    <source>
        <dbReference type="SAM" id="MobiDB-lite"/>
    </source>
</evidence>
<feature type="compositionally biased region" description="Acidic residues" evidence="2">
    <location>
        <begin position="1"/>
        <end position="11"/>
    </location>
</feature>
<dbReference type="AlphaFoldDB" id="A0AAN6ZIU9"/>
<name>A0AAN6ZIU9_9PEZI</name>
<evidence type="ECO:0000313" key="4">
    <source>
        <dbReference type="EMBL" id="KAK4139463.1"/>
    </source>
</evidence>
<feature type="region of interest" description="Disordered" evidence="2">
    <location>
        <begin position="163"/>
        <end position="200"/>
    </location>
</feature>
<dbReference type="PROSITE" id="PS00028">
    <property type="entry name" value="ZINC_FINGER_C2H2_1"/>
    <property type="match status" value="1"/>
</dbReference>
<reference evidence="4" key="2">
    <citation type="submission" date="2023-05" db="EMBL/GenBank/DDBJ databases">
        <authorList>
            <consortium name="Lawrence Berkeley National Laboratory"/>
            <person name="Steindorff A."/>
            <person name="Hensen N."/>
            <person name="Bonometti L."/>
            <person name="Westerberg I."/>
            <person name="Brannstrom I.O."/>
            <person name="Guillou S."/>
            <person name="Cros-Aarteil S."/>
            <person name="Calhoun S."/>
            <person name="Haridas S."/>
            <person name="Kuo A."/>
            <person name="Mondo S."/>
            <person name="Pangilinan J."/>
            <person name="Riley R."/>
            <person name="Labutti K."/>
            <person name="Andreopoulos B."/>
            <person name="Lipzen A."/>
            <person name="Chen C."/>
            <person name="Yanf M."/>
            <person name="Daum C."/>
            <person name="Ng V."/>
            <person name="Clum A."/>
            <person name="Ohm R."/>
            <person name="Martin F."/>
            <person name="Silar P."/>
            <person name="Natvig D."/>
            <person name="Lalanne C."/>
            <person name="Gautier V."/>
            <person name="Ament-Velasquez S.L."/>
            <person name="Kruys A."/>
            <person name="Hutchinson M.I."/>
            <person name="Powell A.J."/>
            <person name="Barry K."/>
            <person name="Miller A.N."/>
            <person name="Grigoriev I.V."/>
            <person name="Debuchy R."/>
            <person name="Gladieux P."/>
            <person name="Thoren M.H."/>
            <person name="Johannesson H."/>
        </authorList>
    </citation>
    <scope>NUCLEOTIDE SEQUENCE</scope>
    <source>
        <strain evidence="4">CBS 141.50</strain>
    </source>
</reference>
<dbReference type="SMART" id="SM00355">
    <property type="entry name" value="ZnF_C2H2"/>
    <property type="match status" value="2"/>
</dbReference>
<evidence type="ECO:0000313" key="5">
    <source>
        <dbReference type="Proteomes" id="UP001302676"/>
    </source>
</evidence>
<gene>
    <name evidence="4" type="ORF">C8A04DRAFT_33062</name>
</gene>
<dbReference type="InterPro" id="IPR013087">
    <property type="entry name" value="Znf_C2H2_type"/>
</dbReference>
<feature type="compositionally biased region" description="Low complexity" evidence="2">
    <location>
        <begin position="172"/>
        <end position="184"/>
    </location>
</feature>
<dbReference type="RefSeq" id="XP_062632834.1">
    <property type="nucleotide sequence ID" value="XM_062782315.1"/>
</dbReference>
<keyword evidence="1" id="KW-0863">Zinc-finger</keyword>
<comment type="caution">
    <text evidence="4">The sequence shown here is derived from an EMBL/GenBank/DDBJ whole genome shotgun (WGS) entry which is preliminary data.</text>
</comment>
<evidence type="ECO:0000256" key="1">
    <source>
        <dbReference type="PROSITE-ProRule" id="PRU00042"/>
    </source>
</evidence>